<reference evidence="1 2" key="1">
    <citation type="submission" date="2020-06" db="EMBL/GenBank/DDBJ databases">
        <authorList>
            <person name="Li R."/>
            <person name="Bekaert M."/>
        </authorList>
    </citation>
    <scope>NUCLEOTIDE SEQUENCE [LARGE SCALE GENOMIC DNA]</scope>
    <source>
        <strain evidence="2">wild</strain>
    </source>
</reference>
<dbReference type="Gene3D" id="2.120.10.30">
    <property type="entry name" value="TolB, C-terminal domain"/>
    <property type="match status" value="1"/>
</dbReference>
<dbReference type="OrthoDB" id="6084766at2759"/>
<keyword evidence="2" id="KW-1185">Reference proteome</keyword>
<name>A0A6J8C2Q2_MYTCO</name>
<dbReference type="AlphaFoldDB" id="A0A6J8C2Q2"/>
<dbReference type="InterPro" id="IPR011042">
    <property type="entry name" value="6-blade_b-propeller_TolB-like"/>
</dbReference>
<evidence type="ECO:0000313" key="1">
    <source>
        <dbReference type="EMBL" id="CAC5390655.1"/>
    </source>
</evidence>
<organism evidence="1 2">
    <name type="scientific">Mytilus coruscus</name>
    <name type="common">Sea mussel</name>
    <dbReference type="NCBI Taxonomy" id="42192"/>
    <lineage>
        <taxon>Eukaryota</taxon>
        <taxon>Metazoa</taxon>
        <taxon>Spiralia</taxon>
        <taxon>Lophotrochozoa</taxon>
        <taxon>Mollusca</taxon>
        <taxon>Bivalvia</taxon>
        <taxon>Autobranchia</taxon>
        <taxon>Pteriomorphia</taxon>
        <taxon>Mytilida</taxon>
        <taxon>Mytiloidea</taxon>
        <taxon>Mytilidae</taxon>
        <taxon>Mytilinae</taxon>
        <taxon>Mytilus</taxon>
    </lineage>
</organism>
<dbReference type="SUPFAM" id="SSF63829">
    <property type="entry name" value="Calcium-dependent phosphotriesterase"/>
    <property type="match status" value="1"/>
</dbReference>
<sequence length="299" mass="34139">MPVYRCYECSNVLCDDCYLKHDKLTNTKHHTFQSTNDKLLLNNTFEVSGTILDMKSLPGGLLVFALYPSDELLTYSVSDNQRNEISVGKLPCRIAIVDRNTVVVLLSRDYVKVDSIEIVDIRQRQVIQNVDCRLDLPSYPLCPMFYTDDQLYISNRSGITVMDMSGTTDRKIDLGFTPKNMCYDTKATRIYCIDESEKKLICIDRDGNTIFTFTVTGLTNVKRLTIDNEGYVLIMCSGKNDLQFEVNRISHDGKSGEVIISGKQNDKIDFLFSSMCFQDESDSVVIGLRDRVYFYKKIV</sequence>
<gene>
    <name evidence="1" type="ORF">MCOR_25741</name>
</gene>
<dbReference type="EMBL" id="CACVKT020004598">
    <property type="protein sequence ID" value="CAC5390655.1"/>
    <property type="molecule type" value="Genomic_DNA"/>
</dbReference>
<accession>A0A6J8C2Q2</accession>
<proteinExistence type="predicted"/>
<protein>
    <recommendedName>
        <fullName evidence="3">B box-type domain-containing protein</fullName>
    </recommendedName>
</protein>
<dbReference type="Proteomes" id="UP000507470">
    <property type="component" value="Unassembled WGS sequence"/>
</dbReference>
<evidence type="ECO:0008006" key="3">
    <source>
        <dbReference type="Google" id="ProtNLM"/>
    </source>
</evidence>
<evidence type="ECO:0000313" key="2">
    <source>
        <dbReference type="Proteomes" id="UP000507470"/>
    </source>
</evidence>